<reference evidence="1 2" key="1">
    <citation type="journal article" date="2019" name="Genome Biol. Evol.">
        <title>Insights into the evolution of the New World diploid cottons (Gossypium, subgenus Houzingenia) based on genome sequencing.</title>
        <authorList>
            <person name="Grover C.E."/>
            <person name="Arick M.A. 2nd"/>
            <person name="Thrash A."/>
            <person name="Conover J.L."/>
            <person name="Sanders W.S."/>
            <person name="Peterson D.G."/>
            <person name="Frelichowski J.E."/>
            <person name="Scheffler J.A."/>
            <person name="Scheffler B.E."/>
            <person name="Wendel J.F."/>
        </authorList>
    </citation>
    <scope>NUCLEOTIDE SEQUENCE [LARGE SCALE GENOMIC DNA]</scope>
    <source>
        <strain evidence="1">1</strain>
        <tissue evidence="1">Leaf</tissue>
    </source>
</reference>
<gene>
    <name evidence="1" type="ORF">Goshw_000796</name>
</gene>
<sequence>MEEEYWHMKLETSRMTVMKNLCNYKKDS</sequence>
<organism evidence="1 2">
    <name type="scientific">Gossypium schwendimanii</name>
    <name type="common">Cotton</name>
    <dbReference type="NCBI Taxonomy" id="34291"/>
    <lineage>
        <taxon>Eukaryota</taxon>
        <taxon>Viridiplantae</taxon>
        <taxon>Streptophyta</taxon>
        <taxon>Embryophyta</taxon>
        <taxon>Tracheophyta</taxon>
        <taxon>Spermatophyta</taxon>
        <taxon>Magnoliopsida</taxon>
        <taxon>eudicotyledons</taxon>
        <taxon>Gunneridae</taxon>
        <taxon>Pentapetalae</taxon>
        <taxon>rosids</taxon>
        <taxon>malvids</taxon>
        <taxon>Malvales</taxon>
        <taxon>Malvaceae</taxon>
        <taxon>Malvoideae</taxon>
        <taxon>Gossypium</taxon>
    </lineage>
</organism>
<accession>A0A7J9M9K9</accession>
<dbReference type="EMBL" id="JABFAF010000010">
    <property type="protein sequence ID" value="MBA0867527.1"/>
    <property type="molecule type" value="Genomic_DNA"/>
</dbReference>
<comment type="caution">
    <text evidence="1">The sequence shown here is derived from an EMBL/GenBank/DDBJ whole genome shotgun (WGS) entry which is preliminary data.</text>
</comment>
<keyword evidence="2" id="KW-1185">Reference proteome</keyword>
<evidence type="ECO:0000313" key="1">
    <source>
        <dbReference type="EMBL" id="MBA0867527.1"/>
    </source>
</evidence>
<dbReference type="AlphaFoldDB" id="A0A7J9M9K9"/>
<name>A0A7J9M9K9_GOSSC</name>
<evidence type="ECO:0000313" key="2">
    <source>
        <dbReference type="Proteomes" id="UP000593576"/>
    </source>
</evidence>
<protein>
    <submittedName>
        <fullName evidence="1">Uncharacterized protein</fullName>
    </submittedName>
</protein>
<dbReference type="Proteomes" id="UP000593576">
    <property type="component" value="Unassembled WGS sequence"/>
</dbReference>
<proteinExistence type="predicted"/>